<protein>
    <submittedName>
        <fullName evidence="2">EAL domain-containing protein</fullName>
    </submittedName>
</protein>
<feature type="domain" description="EAL" evidence="1">
    <location>
        <begin position="28"/>
        <end position="278"/>
    </location>
</feature>
<dbReference type="InterPro" id="IPR035919">
    <property type="entry name" value="EAL_sf"/>
</dbReference>
<dbReference type="Gene3D" id="3.20.20.450">
    <property type="entry name" value="EAL domain"/>
    <property type="match status" value="1"/>
</dbReference>
<dbReference type="PANTHER" id="PTHR33121">
    <property type="entry name" value="CYCLIC DI-GMP PHOSPHODIESTERASE PDEF"/>
    <property type="match status" value="1"/>
</dbReference>
<accession>A0A8J7MMP1</accession>
<dbReference type="SUPFAM" id="SSF141868">
    <property type="entry name" value="EAL domain-like"/>
    <property type="match status" value="1"/>
</dbReference>
<dbReference type="CDD" id="cd01948">
    <property type="entry name" value="EAL"/>
    <property type="match status" value="1"/>
</dbReference>
<keyword evidence="3" id="KW-1185">Reference proteome</keyword>
<sequence length="280" mass="30808">MANGPKKTRVESIAGPQSPLGVAISAQDQVTMDMVREAIVTKRARLAWQPVVLARDPTRVAFHEGLIRILDHQNRVIPARDFIDAVEAHETGRQIDCLALEIGLNTLARHPGLRISINMSARSIGYPRWMRVLKRGLAASPTIGERLILEITESSAMLVPELVISFMEELQREGIAFAMDDFGSGYTAIRFFKDFCFDILKIDGQFIRNIHADPDNAALVGALMSIGRHFHMFTVAEAVETAAEAKVLQAMGVECLQGYLFGAPSLKPDFATQAPLRKAG</sequence>
<dbReference type="EMBL" id="JAESVP010000001">
    <property type="protein sequence ID" value="MBL4927012.1"/>
    <property type="molecule type" value="Genomic_DNA"/>
</dbReference>
<name>A0A8J7MMP1_9RHOB</name>
<dbReference type="AlphaFoldDB" id="A0A8J7MMP1"/>
<evidence type="ECO:0000313" key="2">
    <source>
        <dbReference type="EMBL" id="MBL4927012.1"/>
    </source>
</evidence>
<dbReference type="InterPro" id="IPR050706">
    <property type="entry name" value="Cyclic-di-GMP_PDE-like"/>
</dbReference>
<dbReference type="GO" id="GO:0071111">
    <property type="term" value="F:cyclic-guanylate-specific phosphodiesterase activity"/>
    <property type="evidence" value="ECO:0007669"/>
    <property type="project" value="InterPro"/>
</dbReference>
<evidence type="ECO:0000313" key="3">
    <source>
        <dbReference type="Proteomes" id="UP000619033"/>
    </source>
</evidence>
<comment type="caution">
    <text evidence="2">The sequence shown here is derived from an EMBL/GenBank/DDBJ whole genome shotgun (WGS) entry which is preliminary data.</text>
</comment>
<dbReference type="InterPro" id="IPR001633">
    <property type="entry name" value="EAL_dom"/>
</dbReference>
<dbReference type="Pfam" id="PF00563">
    <property type="entry name" value="EAL"/>
    <property type="match status" value="1"/>
</dbReference>
<dbReference type="SMART" id="SM00052">
    <property type="entry name" value="EAL"/>
    <property type="match status" value="1"/>
</dbReference>
<organism evidence="2 3">
    <name type="scientific">Fuscibacter oryzae</name>
    <dbReference type="NCBI Taxonomy" id="2803939"/>
    <lineage>
        <taxon>Bacteria</taxon>
        <taxon>Pseudomonadati</taxon>
        <taxon>Pseudomonadota</taxon>
        <taxon>Alphaproteobacteria</taxon>
        <taxon>Rhodobacterales</taxon>
        <taxon>Paracoccaceae</taxon>
        <taxon>Fuscibacter</taxon>
    </lineage>
</organism>
<dbReference type="PROSITE" id="PS50883">
    <property type="entry name" value="EAL"/>
    <property type="match status" value="1"/>
</dbReference>
<evidence type="ECO:0000259" key="1">
    <source>
        <dbReference type="PROSITE" id="PS50883"/>
    </source>
</evidence>
<proteinExistence type="predicted"/>
<dbReference type="Proteomes" id="UP000619033">
    <property type="component" value="Unassembled WGS sequence"/>
</dbReference>
<dbReference type="PANTHER" id="PTHR33121:SF79">
    <property type="entry name" value="CYCLIC DI-GMP PHOSPHODIESTERASE PDED-RELATED"/>
    <property type="match status" value="1"/>
</dbReference>
<dbReference type="RefSeq" id="WP_202658074.1">
    <property type="nucleotide sequence ID" value="NZ_JAESVP010000001.1"/>
</dbReference>
<reference evidence="2" key="1">
    <citation type="submission" date="2021-01" db="EMBL/GenBank/DDBJ databases">
        <title>Genome seq and assembly of Tabrizicola sp. KVB23.</title>
        <authorList>
            <person name="Chhetri G."/>
        </authorList>
    </citation>
    <scope>NUCLEOTIDE SEQUENCE</scope>
    <source>
        <strain evidence="2">KVB23</strain>
    </source>
</reference>
<gene>
    <name evidence="2" type="ORF">JI744_02725</name>
</gene>